<sequence>MCHISTKSRTVFAAGALLFSWLFISDVQAESDWPMSGADINNTRHQKNETTLDPANVANLQVLWSTTLNSDVSATPAVEGKFVYVPDWAGYLTKMDAQTGAIIWQRSFTEYTGLPGNLARATPAVYKELVIIGDQGGRSSFIPGVFGNANIVAVNKHTGDLVWSTQVDAHPAAIITQSATVYQDTVYVGVASLEEAFAAFVPGYPCCSFRGSMLALDVNTGAIKWRTYTAPAGFSGNAIWGSAPSIDKNRKQIYIATGNNYSAPQAFLDCVAAAGNDETAQRACVPADNYFDTILALNMDTGAINWANVVIPFDVWTVSCLFGLPDCPDPAGPDFDFGQAPMLMKVKIPEQNKHIDLVGAGQKSGIFWALNADDGSIRWTTRVSPGGVAGGLQWGSAFDGERIYTSSANVESRAWTLPDGSQTNAGIWSALNPATGEILWQTANPANFKAGGAASVANGIVFACSMDGEGHMYAMNAATGAVQWSFASGGTCNSGAAIVDGKVFWGSGYKAVGFDPADTSNWEFRAFALPE</sequence>
<proteinExistence type="inferred from homology"/>
<organism evidence="6 7">
    <name type="scientific">Pseudobowmanella zhangzhouensis</name>
    <dbReference type="NCBI Taxonomy" id="1537679"/>
    <lineage>
        <taxon>Bacteria</taxon>
        <taxon>Pseudomonadati</taxon>
        <taxon>Pseudomonadota</taxon>
        <taxon>Gammaproteobacteria</taxon>
        <taxon>Alteromonadales</taxon>
        <taxon>Alteromonadaceae</taxon>
    </lineage>
</organism>
<dbReference type="SUPFAM" id="SSF50998">
    <property type="entry name" value="Quinoprotein alcohol dehydrogenase-like"/>
    <property type="match status" value="1"/>
</dbReference>
<dbReference type="PANTHER" id="PTHR32303">
    <property type="entry name" value="QUINOPROTEIN ALCOHOL DEHYDROGENASE (CYTOCHROME C)"/>
    <property type="match status" value="1"/>
</dbReference>
<dbReference type="InterPro" id="IPR018391">
    <property type="entry name" value="PQQ_b-propeller_rpt"/>
</dbReference>
<gene>
    <name evidence="6" type="ORF">ACFP85_03065</name>
</gene>
<name>A0ABW1XIT7_9ALTE</name>
<dbReference type="Gene3D" id="2.140.10.10">
    <property type="entry name" value="Quinoprotein alcohol dehydrogenase-like superfamily"/>
    <property type="match status" value="1"/>
</dbReference>
<protein>
    <submittedName>
        <fullName evidence="6">PQQ-binding-like beta-propeller repeat protein</fullName>
    </submittedName>
</protein>
<evidence type="ECO:0000256" key="2">
    <source>
        <dbReference type="ARBA" id="ARBA00008156"/>
    </source>
</evidence>
<dbReference type="RefSeq" id="WP_131259247.1">
    <property type="nucleotide sequence ID" value="NZ_JBHSUS010000001.1"/>
</dbReference>
<keyword evidence="3" id="KW-0560">Oxidoreductase</keyword>
<evidence type="ECO:0000256" key="1">
    <source>
        <dbReference type="ARBA" id="ARBA00001931"/>
    </source>
</evidence>
<evidence type="ECO:0000313" key="7">
    <source>
        <dbReference type="Proteomes" id="UP001596364"/>
    </source>
</evidence>
<comment type="cofactor">
    <cofactor evidence="1">
        <name>pyrroloquinoline quinone</name>
        <dbReference type="ChEBI" id="CHEBI:58442"/>
    </cofactor>
</comment>
<dbReference type="Proteomes" id="UP001596364">
    <property type="component" value="Unassembled WGS sequence"/>
</dbReference>
<dbReference type="InterPro" id="IPR002372">
    <property type="entry name" value="PQQ_rpt_dom"/>
</dbReference>
<keyword evidence="4" id="KW-0732">Signal</keyword>
<dbReference type="EMBL" id="JBHSUS010000001">
    <property type="protein sequence ID" value="MFC6439135.1"/>
    <property type="molecule type" value="Genomic_DNA"/>
</dbReference>
<feature type="signal peptide" evidence="4">
    <location>
        <begin position="1"/>
        <end position="29"/>
    </location>
</feature>
<evidence type="ECO:0000256" key="3">
    <source>
        <dbReference type="ARBA" id="ARBA00023002"/>
    </source>
</evidence>
<keyword evidence="7" id="KW-1185">Reference proteome</keyword>
<dbReference type="InterPro" id="IPR011047">
    <property type="entry name" value="Quinoprotein_ADH-like_sf"/>
</dbReference>
<evidence type="ECO:0000313" key="6">
    <source>
        <dbReference type="EMBL" id="MFC6439135.1"/>
    </source>
</evidence>
<accession>A0ABW1XIT7</accession>
<evidence type="ECO:0000259" key="5">
    <source>
        <dbReference type="Pfam" id="PF13360"/>
    </source>
</evidence>
<feature type="domain" description="Pyrrolo-quinoline quinone repeat" evidence="5">
    <location>
        <begin position="63"/>
        <end position="308"/>
    </location>
</feature>
<dbReference type="PANTHER" id="PTHR32303:SF10">
    <property type="entry name" value="OUTER MEMBRANE PROTEIN ASSEMBLY FACTOR BAMB"/>
    <property type="match status" value="1"/>
</dbReference>
<evidence type="ECO:0000256" key="4">
    <source>
        <dbReference type="SAM" id="SignalP"/>
    </source>
</evidence>
<feature type="domain" description="Pyrrolo-quinoline quinone repeat" evidence="5">
    <location>
        <begin position="369"/>
        <end position="519"/>
    </location>
</feature>
<dbReference type="Pfam" id="PF13360">
    <property type="entry name" value="PQQ_2"/>
    <property type="match status" value="2"/>
</dbReference>
<feature type="chain" id="PRO_5046518171" evidence="4">
    <location>
        <begin position="30"/>
        <end position="531"/>
    </location>
</feature>
<reference evidence="7" key="1">
    <citation type="journal article" date="2019" name="Int. J. Syst. Evol. Microbiol.">
        <title>The Global Catalogue of Microorganisms (GCM) 10K type strain sequencing project: providing services to taxonomists for standard genome sequencing and annotation.</title>
        <authorList>
            <consortium name="The Broad Institute Genomics Platform"/>
            <consortium name="The Broad Institute Genome Sequencing Center for Infectious Disease"/>
            <person name="Wu L."/>
            <person name="Ma J."/>
        </authorList>
    </citation>
    <scope>NUCLEOTIDE SEQUENCE [LARGE SCALE GENOMIC DNA]</scope>
    <source>
        <strain evidence="7">CGMCC 1.16031</strain>
    </source>
</reference>
<dbReference type="SMART" id="SM00564">
    <property type="entry name" value="PQQ"/>
    <property type="match status" value="6"/>
</dbReference>
<comment type="caution">
    <text evidence="6">The sequence shown here is derived from an EMBL/GenBank/DDBJ whole genome shotgun (WGS) entry which is preliminary data.</text>
</comment>
<comment type="similarity">
    <text evidence="2">Belongs to the bacterial PQQ dehydrogenase family.</text>
</comment>